<reference evidence="5" key="1">
    <citation type="submission" date="2017-02" db="EMBL/GenBank/DDBJ databases">
        <title>Tessaracoccus aquaemaris sp. nov., isolated from the intestine of a Korean rockfish, Sebastes schlegelii, in a marine aquaculture pond.</title>
        <authorList>
            <person name="Tak E.J."/>
            <person name="Bae J.-W."/>
        </authorList>
    </citation>
    <scope>NUCLEOTIDE SEQUENCE [LARGE SCALE GENOMIC DNA]</scope>
    <source>
        <strain evidence="5">NSG39</strain>
    </source>
</reference>
<dbReference type="SUPFAM" id="SSF48557">
    <property type="entry name" value="L-aspartase-like"/>
    <property type="match status" value="1"/>
</dbReference>
<dbReference type="GO" id="GO:0006099">
    <property type="term" value="P:tricarboxylic acid cycle"/>
    <property type="evidence" value="ECO:0007669"/>
    <property type="project" value="InterPro"/>
</dbReference>
<sequence>MVRIERDSLGELEIPDDVYWGINTARAIENFRISRRKINVYPDLLVAYAQVKQAAARANSEIGVLDAERADLIDRAAQDIIDGRLRDQFVVGVIQGGAGTSTNMNVNEVIANRGLELAGRPFGDYQYLSPNDHVNRSQSTNDTYPSAVKLSLVYSMTRLIVELRLLRNSFAAKGREFREVLKVGRTQLQDAVPMTLGQEFWGFSTTIGEDLDRLEDVRQLLWTLNLGATAIGTGITAPPDYAPAVLRHLREITGLEQLANAKDLIEATSDTGVFLSLSSVLKRSAMRLSKIANDLRLLSSGPQVGLDEINLPAKQAGSSIMPGKVNPVIPEAVNQVAFIIAGADVTVSMASEAGQLQLNAFEPVMAHVLLQNATWLRRAVRTLRINCIDGITANEERLRANVDASVGVVTALTPRIGYAAAARLAKRALHDGESIRELVLDEDLMAPDELDEMLDPAALSGGLFDTGPLPAMTPEAIASLEAALDEADRGDRA</sequence>
<feature type="domain" description="Fumarate lyase N-terminal" evidence="2">
    <location>
        <begin position="10"/>
        <end position="342"/>
    </location>
</feature>
<dbReference type="InterPro" id="IPR020557">
    <property type="entry name" value="Fumarate_lyase_CS"/>
</dbReference>
<dbReference type="KEGG" id="tes:BW730_00655"/>
<dbReference type="CDD" id="cd01357">
    <property type="entry name" value="Aspartase"/>
    <property type="match status" value="1"/>
</dbReference>
<dbReference type="AlphaFoldDB" id="A0A1Q2CJL7"/>
<dbReference type="Gene3D" id="1.20.200.10">
    <property type="entry name" value="Fumarase/aspartase (Central domain)"/>
    <property type="match status" value="1"/>
</dbReference>
<dbReference type="InterPro" id="IPR051546">
    <property type="entry name" value="Aspartate_Ammonia-Lyase"/>
</dbReference>
<dbReference type="NCBIfam" id="NF008909">
    <property type="entry name" value="PRK12273.1"/>
    <property type="match status" value="1"/>
</dbReference>
<evidence type="ECO:0000259" key="3">
    <source>
        <dbReference type="Pfam" id="PF10415"/>
    </source>
</evidence>
<dbReference type="PANTHER" id="PTHR42696">
    <property type="entry name" value="ASPARTATE AMMONIA-LYASE"/>
    <property type="match status" value="1"/>
</dbReference>
<evidence type="ECO:0000313" key="5">
    <source>
        <dbReference type="Proteomes" id="UP000188145"/>
    </source>
</evidence>
<dbReference type="Gene3D" id="1.10.40.30">
    <property type="entry name" value="Fumarase/aspartase (C-terminal domain)"/>
    <property type="match status" value="1"/>
</dbReference>
<proteinExistence type="predicted"/>
<dbReference type="GO" id="GO:0008797">
    <property type="term" value="F:aspartate ammonia-lyase activity"/>
    <property type="evidence" value="ECO:0007669"/>
    <property type="project" value="TreeGrafter"/>
</dbReference>
<keyword evidence="1 4" id="KW-0456">Lyase</keyword>
<evidence type="ECO:0000313" key="4">
    <source>
        <dbReference type="EMBL" id="AQP46302.1"/>
    </source>
</evidence>
<dbReference type="InterPro" id="IPR008948">
    <property type="entry name" value="L-Aspartase-like"/>
</dbReference>
<dbReference type="Pfam" id="PF00206">
    <property type="entry name" value="Lyase_1"/>
    <property type="match status" value="1"/>
</dbReference>
<dbReference type="PROSITE" id="PS00163">
    <property type="entry name" value="FUMARATE_LYASES"/>
    <property type="match status" value="1"/>
</dbReference>
<dbReference type="EMBL" id="CP019606">
    <property type="protein sequence ID" value="AQP46302.1"/>
    <property type="molecule type" value="Genomic_DNA"/>
</dbReference>
<dbReference type="RefSeq" id="WP_193432354.1">
    <property type="nucleotide sequence ID" value="NZ_CP019606.1"/>
</dbReference>
<dbReference type="PANTHER" id="PTHR42696:SF2">
    <property type="entry name" value="ASPARTATE AMMONIA-LYASE"/>
    <property type="match status" value="1"/>
</dbReference>
<dbReference type="InterPro" id="IPR024083">
    <property type="entry name" value="Fumarase/histidase_N"/>
</dbReference>
<name>A0A1Q2CJL7_9ACTN</name>
<dbReference type="FunFam" id="1.20.200.10:FF:000001">
    <property type="entry name" value="Fumarate hydratase, mitochondrial"/>
    <property type="match status" value="1"/>
</dbReference>
<dbReference type="GO" id="GO:0005829">
    <property type="term" value="C:cytosol"/>
    <property type="evidence" value="ECO:0007669"/>
    <property type="project" value="TreeGrafter"/>
</dbReference>
<dbReference type="PRINTS" id="PR00149">
    <property type="entry name" value="FUMRATELYASE"/>
</dbReference>
<dbReference type="GO" id="GO:0006531">
    <property type="term" value="P:aspartate metabolic process"/>
    <property type="evidence" value="ECO:0007669"/>
    <property type="project" value="TreeGrafter"/>
</dbReference>
<dbReference type="Gene3D" id="1.10.275.10">
    <property type="entry name" value="Fumarase/aspartase (N-terminal domain)"/>
    <property type="match status" value="1"/>
</dbReference>
<dbReference type="InterPro" id="IPR000362">
    <property type="entry name" value="Fumarate_lyase_fam"/>
</dbReference>
<gene>
    <name evidence="4" type="primary">aspA</name>
    <name evidence="4" type="ORF">BW730_00655</name>
</gene>
<dbReference type="Pfam" id="PF10415">
    <property type="entry name" value="FumaraseC_C"/>
    <property type="match status" value="1"/>
</dbReference>
<evidence type="ECO:0000256" key="1">
    <source>
        <dbReference type="ARBA" id="ARBA00023239"/>
    </source>
</evidence>
<dbReference type="InterPro" id="IPR018951">
    <property type="entry name" value="Fumarase_C_C"/>
</dbReference>
<dbReference type="Proteomes" id="UP000188145">
    <property type="component" value="Chromosome"/>
</dbReference>
<dbReference type="InterPro" id="IPR022761">
    <property type="entry name" value="Fumarate_lyase_N"/>
</dbReference>
<accession>A0A1Q2CJL7</accession>
<protein>
    <submittedName>
        <fullName evidence="4">Aspartate ammonia-lyase</fullName>
    </submittedName>
</protein>
<keyword evidence="5" id="KW-1185">Reference proteome</keyword>
<dbReference type="STRING" id="1332264.BW730_00655"/>
<feature type="domain" description="Fumarase C C-terminal" evidence="3">
    <location>
        <begin position="409"/>
        <end position="459"/>
    </location>
</feature>
<organism evidence="4 5">
    <name type="scientific">Tessaracoccus aquimaris</name>
    <dbReference type="NCBI Taxonomy" id="1332264"/>
    <lineage>
        <taxon>Bacteria</taxon>
        <taxon>Bacillati</taxon>
        <taxon>Actinomycetota</taxon>
        <taxon>Actinomycetes</taxon>
        <taxon>Propionibacteriales</taxon>
        <taxon>Propionibacteriaceae</taxon>
        <taxon>Tessaracoccus</taxon>
    </lineage>
</organism>
<evidence type="ECO:0000259" key="2">
    <source>
        <dbReference type="Pfam" id="PF00206"/>
    </source>
</evidence>
<dbReference type="FunFam" id="1.10.275.10:FF:000001">
    <property type="entry name" value="Fumarate hydratase, mitochondrial"/>
    <property type="match status" value="1"/>
</dbReference>